<accession>A0A1B0ZUR9</accession>
<protein>
    <submittedName>
        <fullName evidence="2">Uncharacterized protein</fullName>
    </submittedName>
</protein>
<evidence type="ECO:0000313" key="3">
    <source>
        <dbReference type="EMBL" id="MDE4165378.1"/>
    </source>
</evidence>
<name>A0A1B0ZUR9_9RHOB</name>
<feature type="transmembrane region" description="Helical" evidence="1">
    <location>
        <begin position="51"/>
        <end position="75"/>
    </location>
</feature>
<dbReference type="RefSeq" id="WP_065272665.1">
    <property type="nucleotide sequence ID" value="NZ_CP015124.1"/>
</dbReference>
<keyword evidence="4" id="KW-1185">Reference proteome</keyword>
<evidence type="ECO:0000256" key="1">
    <source>
        <dbReference type="SAM" id="Phobius"/>
    </source>
</evidence>
<keyword evidence="1" id="KW-1133">Transmembrane helix</keyword>
<dbReference type="Proteomes" id="UP001218364">
    <property type="component" value="Unassembled WGS sequence"/>
</dbReference>
<proteinExistence type="predicted"/>
<dbReference type="AlphaFoldDB" id="A0A1B0ZUR9"/>
<dbReference type="Proteomes" id="UP000092565">
    <property type="component" value="Chromosome"/>
</dbReference>
<dbReference type="EMBL" id="CP015124">
    <property type="protein sequence ID" value="ANP37916.1"/>
    <property type="molecule type" value="Genomic_DNA"/>
</dbReference>
<reference evidence="3 5" key="2">
    <citation type="submission" date="2023-02" db="EMBL/GenBank/DDBJ databases">
        <title>Population genomics of bacteria associated with diatom.</title>
        <authorList>
            <person name="Xie J."/>
            <person name="Wang H."/>
        </authorList>
    </citation>
    <scope>NUCLEOTIDE SEQUENCE [LARGE SCALE GENOMIC DNA]</scope>
    <source>
        <strain evidence="3 5">PT47_8</strain>
    </source>
</reference>
<dbReference type="OrthoDB" id="7866534at2"/>
<keyword evidence="1" id="KW-0812">Transmembrane</keyword>
<organism evidence="2 4">
    <name type="scientific">Phaeobacter gallaeciensis</name>
    <dbReference type="NCBI Taxonomy" id="60890"/>
    <lineage>
        <taxon>Bacteria</taxon>
        <taxon>Pseudomonadati</taxon>
        <taxon>Pseudomonadota</taxon>
        <taxon>Alphaproteobacteria</taxon>
        <taxon>Rhodobacterales</taxon>
        <taxon>Roseobacteraceae</taxon>
        <taxon>Phaeobacter</taxon>
    </lineage>
</organism>
<dbReference type="EMBL" id="JARCJK010000002">
    <property type="protein sequence ID" value="MDE4165378.1"/>
    <property type="molecule type" value="Genomic_DNA"/>
</dbReference>
<evidence type="ECO:0000313" key="2">
    <source>
        <dbReference type="EMBL" id="ANP37916.1"/>
    </source>
</evidence>
<evidence type="ECO:0000313" key="4">
    <source>
        <dbReference type="Proteomes" id="UP000092565"/>
    </source>
</evidence>
<evidence type="ECO:0000313" key="5">
    <source>
        <dbReference type="Proteomes" id="UP001218364"/>
    </source>
</evidence>
<gene>
    <name evidence="2" type="ORF">JL2886_03030</name>
    <name evidence="3" type="ORF">PXK24_06710</name>
</gene>
<sequence>MGKQHQEFQARLRRLEGKHNDMSAGYSARVRSDGLIVVAPRQIRSRITPRAVVFFLCAFFLFKGFLMAALGFASYDARVADLSKGVAVERVGAFLMQAEPVSMLIGEKLRPYLH</sequence>
<keyword evidence="1" id="KW-0472">Membrane</keyword>
<reference evidence="2 4" key="1">
    <citation type="submission" date="2016-04" db="EMBL/GenBank/DDBJ databases">
        <authorList>
            <person name="Evans L.H."/>
            <person name="Alamgir A."/>
            <person name="Owens N."/>
            <person name="Weber N.D."/>
            <person name="Virtaneva K."/>
            <person name="Barbian K."/>
            <person name="Babar A."/>
            <person name="Rosenke K."/>
        </authorList>
    </citation>
    <scope>NUCLEOTIDE SEQUENCE [LARGE SCALE GENOMIC DNA]</scope>
    <source>
        <strain evidence="2 4">JL2886</strain>
    </source>
</reference>